<evidence type="ECO:0000256" key="2">
    <source>
        <dbReference type="PIRSR" id="PIRSR613078-2"/>
    </source>
</evidence>
<proteinExistence type="predicted"/>
<dbReference type="SUPFAM" id="SSF53254">
    <property type="entry name" value="Phosphoglycerate mutase-like"/>
    <property type="match status" value="1"/>
</dbReference>
<dbReference type="GO" id="GO:0050278">
    <property type="term" value="F:sedoheptulose-bisphosphatase activity"/>
    <property type="evidence" value="ECO:0007669"/>
    <property type="project" value="TreeGrafter"/>
</dbReference>
<dbReference type="SMART" id="SM00855">
    <property type="entry name" value="PGAM"/>
    <property type="match status" value="1"/>
</dbReference>
<feature type="active site" description="Proton donor/acceptor" evidence="1">
    <location>
        <position position="98"/>
    </location>
</feature>
<dbReference type="AlphaFoldDB" id="A0AAD9HPW4"/>
<dbReference type="CDD" id="cd07067">
    <property type="entry name" value="HP_PGM_like"/>
    <property type="match status" value="1"/>
</dbReference>
<reference evidence="3" key="1">
    <citation type="submission" date="2021-06" db="EMBL/GenBank/DDBJ databases">
        <title>Comparative genomics, transcriptomics and evolutionary studies reveal genomic signatures of adaptation to plant cell wall in hemibiotrophic fungi.</title>
        <authorList>
            <consortium name="DOE Joint Genome Institute"/>
            <person name="Baroncelli R."/>
            <person name="Diaz J.F."/>
            <person name="Benocci T."/>
            <person name="Peng M."/>
            <person name="Battaglia E."/>
            <person name="Haridas S."/>
            <person name="Andreopoulos W."/>
            <person name="Labutti K."/>
            <person name="Pangilinan J."/>
            <person name="Floch G.L."/>
            <person name="Makela M.R."/>
            <person name="Henrissat B."/>
            <person name="Grigoriev I.V."/>
            <person name="Crouch J.A."/>
            <person name="De Vries R.P."/>
            <person name="Sukno S.A."/>
            <person name="Thon M.R."/>
        </authorList>
    </citation>
    <scope>NUCLEOTIDE SEQUENCE</scope>
    <source>
        <strain evidence="3">MAFF235873</strain>
    </source>
</reference>
<feature type="active site" description="Tele-phosphohistidine intermediate" evidence="1">
    <location>
        <position position="16"/>
    </location>
</feature>
<dbReference type="PANTHER" id="PTHR48100">
    <property type="entry name" value="BROAD-SPECIFICITY PHOSPHATASE YOR283W-RELATED"/>
    <property type="match status" value="1"/>
</dbReference>
<dbReference type="PANTHER" id="PTHR48100:SF15">
    <property type="entry name" value="SEDOHEPTULOSE 1,7-BISPHOSPHATASE"/>
    <property type="match status" value="1"/>
</dbReference>
<dbReference type="InterPro" id="IPR050275">
    <property type="entry name" value="PGM_Phosphatase"/>
</dbReference>
<dbReference type="InterPro" id="IPR013078">
    <property type="entry name" value="His_Pase_superF_clade-1"/>
</dbReference>
<dbReference type="InterPro" id="IPR029033">
    <property type="entry name" value="His_PPase_superfam"/>
</dbReference>
<dbReference type="GO" id="GO:0046390">
    <property type="term" value="P:ribose phosphate biosynthetic process"/>
    <property type="evidence" value="ECO:0007669"/>
    <property type="project" value="TreeGrafter"/>
</dbReference>
<organism evidence="3 4">
    <name type="scientific">Colletotrichum zoysiae</name>
    <dbReference type="NCBI Taxonomy" id="1216348"/>
    <lineage>
        <taxon>Eukaryota</taxon>
        <taxon>Fungi</taxon>
        <taxon>Dikarya</taxon>
        <taxon>Ascomycota</taxon>
        <taxon>Pezizomycotina</taxon>
        <taxon>Sordariomycetes</taxon>
        <taxon>Hypocreomycetidae</taxon>
        <taxon>Glomerellales</taxon>
        <taxon>Glomerellaceae</taxon>
        <taxon>Colletotrichum</taxon>
        <taxon>Colletotrichum graminicola species complex</taxon>
    </lineage>
</organism>
<dbReference type="Pfam" id="PF00300">
    <property type="entry name" value="His_Phos_1"/>
    <property type="match status" value="1"/>
</dbReference>
<feature type="binding site" evidence="2">
    <location>
        <position position="72"/>
    </location>
    <ligand>
        <name>substrate</name>
    </ligand>
</feature>
<sequence>MSDRESQTPRVFLVRHGETEWAKQGRYTGITNIDLTPAGVAQVSSTARSLVGAGKLVDPTRLAKIIVSPRKRAIHTLELLLPSLSGEPEVTLTEEIAEWDYGDYEGMKTDEIRELRRQRELDANRPWNIWSDGCEGGESKDEVTKRLDRIIVQIREIQRPYMNGEKPVDVLLVAHGLILRCFWKRWLGLPVDFDLSMIFAPGAVAVLSYKENDIEKPTFHLGVALPHGVATQ</sequence>
<gene>
    <name evidence="3" type="ORF">LX32DRAFT_661666</name>
</gene>
<dbReference type="Proteomes" id="UP001232148">
    <property type="component" value="Unassembled WGS sequence"/>
</dbReference>
<evidence type="ECO:0000313" key="3">
    <source>
        <dbReference type="EMBL" id="KAK2031759.1"/>
    </source>
</evidence>
<evidence type="ECO:0000256" key="1">
    <source>
        <dbReference type="PIRSR" id="PIRSR613078-1"/>
    </source>
</evidence>
<protein>
    <submittedName>
        <fullName evidence="3">Phosphoglycerate mutase</fullName>
    </submittedName>
</protein>
<feature type="binding site" evidence="2">
    <location>
        <begin position="28"/>
        <end position="29"/>
    </location>
    <ligand>
        <name>substrate</name>
    </ligand>
</feature>
<accession>A0AAD9HPW4</accession>
<keyword evidence="4" id="KW-1185">Reference proteome</keyword>
<evidence type="ECO:0000313" key="4">
    <source>
        <dbReference type="Proteomes" id="UP001232148"/>
    </source>
</evidence>
<dbReference type="Gene3D" id="3.40.50.1240">
    <property type="entry name" value="Phosphoglycerate mutase-like"/>
    <property type="match status" value="1"/>
</dbReference>
<feature type="binding site" evidence="2">
    <location>
        <begin position="98"/>
        <end position="101"/>
    </location>
    <ligand>
        <name>substrate</name>
    </ligand>
</feature>
<name>A0AAD9HPW4_9PEZI</name>
<comment type="caution">
    <text evidence="3">The sequence shown here is derived from an EMBL/GenBank/DDBJ whole genome shotgun (WGS) entry which is preliminary data.</text>
</comment>
<dbReference type="EMBL" id="MU842837">
    <property type="protein sequence ID" value="KAK2031759.1"/>
    <property type="molecule type" value="Genomic_DNA"/>
</dbReference>